<evidence type="ECO:0000313" key="1">
    <source>
        <dbReference type="EMBL" id="SFI51509.1"/>
    </source>
</evidence>
<dbReference type="EMBL" id="FOQT01000005">
    <property type="protein sequence ID" value="SFI51509.1"/>
    <property type="molecule type" value="Genomic_DNA"/>
</dbReference>
<gene>
    <name evidence="1" type="ORF">SAMN05443292_2786</name>
</gene>
<name>A0A1I3IU89_9FLAO</name>
<sequence length="306" mass="34269">MSFLLFNILGFAQNQNDIGKIQLAIFFNIDQQNKFEPEILEKIEGKLSQLLSNYAIASTSYNNGLLLEPNIIINGNDIVEGGMQNINVTNITLQLKIKQDQSNVLFTSFSKTLKGTGRTQELALNNAINSLSPSDPLLINFINSGTEKILKYYEENCTQIINKSSTLEKSGNYEESLALLLSIPESASCYKTAQNKSLSTYKNFQKMNCTALIMQAKISIAEKDFNSAFTILSDIENTSPCSSESISLIKNIEAKISAEDKKQWDLQLKMYNDAVSLEKNRINAIKEIAVAFYKSQKRTNNLIIVR</sequence>
<dbReference type="STRING" id="1125876.SAMN05443292_2786"/>
<protein>
    <submittedName>
        <fullName evidence="1">Uncharacterized protein</fullName>
    </submittedName>
</protein>
<dbReference type="Proteomes" id="UP000198931">
    <property type="component" value="Unassembled WGS sequence"/>
</dbReference>
<accession>A0A1I3IU89</accession>
<dbReference type="AlphaFoldDB" id="A0A1I3IU89"/>
<evidence type="ECO:0000313" key="2">
    <source>
        <dbReference type="Proteomes" id="UP000198931"/>
    </source>
</evidence>
<proteinExistence type="predicted"/>
<organism evidence="1 2">
    <name type="scientific">Halpernia frigidisoli</name>
    <dbReference type="NCBI Taxonomy" id="1125876"/>
    <lineage>
        <taxon>Bacteria</taxon>
        <taxon>Pseudomonadati</taxon>
        <taxon>Bacteroidota</taxon>
        <taxon>Flavobacteriia</taxon>
        <taxon>Flavobacteriales</taxon>
        <taxon>Weeksellaceae</taxon>
        <taxon>Chryseobacterium group</taxon>
        <taxon>Halpernia</taxon>
    </lineage>
</organism>
<dbReference type="RefSeq" id="WP_221404938.1">
    <property type="nucleotide sequence ID" value="NZ_FOQT01000005.1"/>
</dbReference>
<keyword evidence="2" id="KW-1185">Reference proteome</keyword>
<reference evidence="1 2" key="1">
    <citation type="submission" date="2016-10" db="EMBL/GenBank/DDBJ databases">
        <authorList>
            <person name="de Groot N.N."/>
        </authorList>
    </citation>
    <scope>NUCLEOTIDE SEQUENCE [LARGE SCALE GENOMIC DNA]</scope>
    <source>
        <strain evidence="1 2">DSM 26000</strain>
    </source>
</reference>